<feature type="compositionally biased region" description="Basic and acidic residues" evidence="1">
    <location>
        <begin position="96"/>
        <end position="110"/>
    </location>
</feature>
<proteinExistence type="predicted"/>
<keyword evidence="3" id="KW-1185">Reference proteome</keyword>
<dbReference type="Proteomes" id="UP000664132">
    <property type="component" value="Unassembled WGS sequence"/>
</dbReference>
<reference evidence="2" key="1">
    <citation type="submission" date="2021-02" db="EMBL/GenBank/DDBJ databases">
        <title>Genome sequence Cadophora malorum strain M34.</title>
        <authorList>
            <person name="Stefanovic E."/>
            <person name="Vu D."/>
            <person name="Scully C."/>
            <person name="Dijksterhuis J."/>
            <person name="Roader J."/>
            <person name="Houbraken J."/>
        </authorList>
    </citation>
    <scope>NUCLEOTIDE SEQUENCE</scope>
    <source>
        <strain evidence="2">M34</strain>
    </source>
</reference>
<dbReference type="AlphaFoldDB" id="A0A8H8BUI3"/>
<name>A0A8H8BUI3_9HELO</name>
<dbReference type="EMBL" id="JAFJYH010000024">
    <property type="protein sequence ID" value="KAG4424133.1"/>
    <property type="molecule type" value="Genomic_DNA"/>
</dbReference>
<evidence type="ECO:0000313" key="3">
    <source>
        <dbReference type="Proteomes" id="UP000664132"/>
    </source>
</evidence>
<organism evidence="2 3">
    <name type="scientific">Cadophora malorum</name>
    <dbReference type="NCBI Taxonomy" id="108018"/>
    <lineage>
        <taxon>Eukaryota</taxon>
        <taxon>Fungi</taxon>
        <taxon>Dikarya</taxon>
        <taxon>Ascomycota</taxon>
        <taxon>Pezizomycotina</taxon>
        <taxon>Leotiomycetes</taxon>
        <taxon>Helotiales</taxon>
        <taxon>Ploettnerulaceae</taxon>
        <taxon>Cadophora</taxon>
    </lineage>
</organism>
<dbReference type="OrthoDB" id="3564150at2759"/>
<comment type="caution">
    <text evidence="2">The sequence shown here is derived from an EMBL/GenBank/DDBJ whole genome shotgun (WGS) entry which is preliminary data.</text>
</comment>
<dbReference type="InterPro" id="IPR036361">
    <property type="entry name" value="SAP_dom_sf"/>
</dbReference>
<evidence type="ECO:0000313" key="2">
    <source>
        <dbReference type="EMBL" id="KAG4424133.1"/>
    </source>
</evidence>
<protein>
    <recommendedName>
        <fullName evidence="4">SAP domain-containing protein</fullName>
    </recommendedName>
</protein>
<feature type="region of interest" description="Disordered" evidence="1">
    <location>
        <begin position="96"/>
        <end position="119"/>
    </location>
</feature>
<gene>
    <name evidence="2" type="ORF">IFR04_002687</name>
</gene>
<dbReference type="Gene3D" id="1.10.720.30">
    <property type="entry name" value="SAP domain"/>
    <property type="match status" value="1"/>
</dbReference>
<evidence type="ECO:0000256" key="1">
    <source>
        <dbReference type="SAM" id="MobiDB-lite"/>
    </source>
</evidence>
<accession>A0A8H8BUI3</accession>
<sequence length="302" mass="34047">MVAPATYVDLKVPALRDMYAARGLDNTALRRDLIARLERKDRLAEERDRGLTAFAILAREAALESTAHERGRDIGFREREPTAFELLAQQGSDEFMEHTAHSRSDSRHSEPNFSVPTTRPSTLTAAATIVEPRSKLSMMLRLRKQKETAMARATTKYNTEVDKLKVEREGKLQGLESDLSTRREKDSQWIPAFARLKHHTSQTPLASKLAHLTYIFLPVSNNMSLYGVNDLLAECPHTRMIAAQDLQIKSDDKGHFVMFEDSERGDGVSEKCYTFFDGARMDGTPVAMELHRRERGGGIGLQ</sequence>
<evidence type="ECO:0008006" key="4">
    <source>
        <dbReference type="Google" id="ProtNLM"/>
    </source>
</evidence>